<accession>A0A7H4NV88</accession>
<reference evidence="2 3" key="1">
    <citation type="submission" date="2018-06" db="EMBL/GenBank/DDBJ databases">
        <authorList>
            <consortium name="Pathogen Informatics"/>
            <person name="Doyle S."/>
        </authorList>
    </citation>
    <scope>NUCLEOTIDE SEQUENCE [LARGE SCALE GENOMIC DNA]</scope>
    <source>
        <strain evidence="2 3">NCTC9149</strain>
    </source>
</reference>
<dbReference type="EMBL" id="UGMX01000002">
    <property type="protein sequence ID" value="STW04103.1"/>
    <property type="molecule type" value="Genomic_DNA"/>
</dbReference>
<dbReference type="SUPFAM" id="SSF55781">
    <property type="entry name" value="GAF domain-like"/>
    <property type="match status" value="1"/>
</dbReference>
<name>A0A7H4NV88_9ENTR</name>
<evidence type="ECO:0000259" key="1">
    <source>
        <dbReference type="PROSITE" id="PS51078"/>
    </source>
</evidence>
<evidence type="ECO:0000313" key="3">
    <source>
        <dbReference type="Proteomes" id="UP000254571"/>
    </source>
</evidence>
<dbReference type="Pfam" id="PF01614">
    <property type="entry name" value="IclR_C"/>
    <property type="match status" value="1"/>
</dbReference>
<dbReference type="InterPro" id="IPR029016">
    <property type="entry name" value="GAF-like_dom_sf"/>
</dbReference>
<dbReference type="InterPro" id="IPR014757">
    <property type="entry name" value="Tscrpt_reg_IclR_C"/>
</dbReference>
<dbReference type="PROSITE" id="PS51078">
    <property type="entry name" value="ICLR_ED"/>
    <property type="match status" value="1"/>
</dbReference>
<dbReference type="AlphaFoldDB" id="A0A7H4NV88"/>
<evidence type="ECO:0000313" key="2">
    <source>
        <dbReference type="EMBL" id="STW04103.1"/>
    </source>
</evidence>
<organism evidence="2 3">
    <name type="scientific">Klebsiella grimontii</name>
    <dbReference type="NCBI Taxonomy" id="2058152"/>
    <lineage>
        <taxon>Bacteria</taxon>
        <taxon>Pseudomonadati</taxon>
        <taxon>Pseudomonadota</taxon>
        <taxon>Gammaproteobacteria</taxon>
        <taxon>Enterobacterales</taxon>
        <taxon>Enterobacteriaceae</taxon>
        <taxon>Klebsiella/Raoultella group</taxon>
        <taxon>Klebsiella</taxon>
    </lineage>
</organism>
<comment type="caution">
    <text evidence="2">The sequence shown here is derived from an EMBL/GenBank/DDBJ whole genome shotgun (WGS) entry which is preliminary data.</text>
</comment>
<gene>
    <name evidence="2" type="ORF">NCTC9149_00434</name>
</gene>
<dbReference type="Proteomes" id="UP000254571">
    <property type="component" value="Unassembled WGS sequence"/>
</dbReference>
<sequence>MDDREINDDTICFAVPLLQKGVILAAISVSLPSFRASDEKTQQVIRALKEAKGRIESVLNKLPDIKNY</sequence>
<feature type="domain" description="IclR-ED" evidence="1">
    <location>
        <begin position="1"/>
        <end position="61"/>
    </location>
</feature>
<dbReference type="Gene3D" id="3.30.450.40">
    <property type="match status" value="1"/>
</dbReference>
<protein>
    <submittedName>
        <fullName evidence="2">Transcriptional regulator</fullName>
    </submittedName>
</protein>
<proteinExistence type="predicted"/>